<dbReference type="AlphaFoldDB" id="A0A382LDP7"/>
<organism evidence="1">
    <name type="scientific">marine metagenome</name>
    <dbReference type="NCBI Taxonomy" id="408172"/>
    <lineage>
        <taxon>unclassified sequences</taxon>
        <taxon>metagenomes</taxon>
        <taxon>ecological metagenomes</taxon>
    </lineage>
</organism>
<protein>
    <submittedName>
        <fullName evidence="1">Uncharacterized protein</fullName>
    </submittedName>
</protein>
<sequence>MEQQFPDLVKHFNGLGWGEEDESVLNTYGFDFKKDKEVSFYSTNGDVAKVINRCAKAIKRMRINTFPDGTVSGVDFMISRDAFRSSINSFNTKY</sequence>
<feature type="non-terminal residue" evidence="1">
    <location>
        <position position="94"/>
    </location>
</feature>
<evidence type="ECO:0000313" key="1">
    <source>
        <dbReference type="EMBL" id="SVC34786.1"/>
    </source>
</evidence>
<accession>A0A382LDP7</accession>
<gene>
    <name evidence="1" type="ORF">METZ01_LOCUS287640</name>
</gene>
<proteinExistence type="predicted"/>
<dbReference type="EMBL" id="UINC01086383">
    <property type="protein sequence ID" value="SVC34786.1"/>
    <property type="molecule type" value="Genomic_DNA"/>
</dbReference>
<name>A0A382LDP7_9ZZZZ</name>
<reference evidence="1" key="1">
    <citation type="submission" date="2018-05" db="EMBL/GenBank/DDBJ databases">
        <authorList>
            <person name="Lanie J.A."/>
            <person name="Ng W.-L."/>
            <person name="Kazmierczak K.M."/>
            <person name="Andrzejewski T.M."/>
            <person name="Davidsen T.M."/>
            <person name="Wayne K.J."/>
            <person name="Tettelin H."/>
            <person name="Glass J.I."/>
            <person name="Rusch D."/>
            <person name="Podicherti R."/>
            <person name="Tsui H.-C.T."/>
            <person name="Winkler M.E."/>
        </authorList>
    </citation>
    <scope>NUCLEOTIDE SEQUENCE</scope>
</reference>